<dbReference type="SUPFAM" id="SSF53448">
    <property type="entry name" value="Nucleotide-diphospho-sugar transferases"/>
    <property type="match status" value="1"/>
</dbReference>
<dbReference type="PANTHER" id="PTHR22916:SF3">
    <property type="entry name" value="UDP-GLCNAC:BETAGAL BETA-1,3-N-ACETYLGLUCOSAMINYLTRANSFERASE-LIKE PROTEIN 1"/>
    <property type="match status" value="1"/>
</dbReference>
<protein>
    <submittedName>
        <fullName evidence="2">Glycosyl transferase family protein</fullName>
    </submittedName>
</protein>
<comment type="caution">
    <text evidence="2">The sequence shown here is derived from an EMBL/GenBank/DDBJ whole genome shotgun (WGS) entry which is preliminary data.</text>
</comment>
<reference evidence="2 3" key="1">
    <citation type="submission" date="2019-12" db="EMBL/GenBank/DDBJ databases">
        <authorList>
            <person name="Wolfe R."/>
            <person name="Danczak R."/>
            <person name="Wilkins M."/>
        </authorList>
    </citation>
    <scope>NUCLEOTIDE SEQUENCE [LARGE SCALE GENOMIC DNA]</scope>
    <source>
        <strain evidence="2">X2_MaxBin.013</strain>
    </source>
</reference>
<keyword evidence="2" id="KW-0808">Transferase</keyword>
<dbReference type="PANTHER" id="PTHR22916">
    <property type="entry name" value="GLYCOSYLTRANSFERASE"/>
    <property type="match status" value="1"/>
</dbReference>
<feature type="domain" description="Glycosyltransferase 2-like" evidence="1">
    <location>
        <begin position="6"/>
        <end position="154"/>
    </location>
</feature>
<dbReference type="EMBL" id="WPAF01000039">
    <property type="protein sequence ID" value="KAF0132912.1"/>
    <property type="molecule type" value="Genomic_DNA"/>
</dbReference>
<dbReference type="InterPro" id="IPR029044">
    <property type="entry name" value="Nucleotide-diphossugar_trans"/>
</dbReference>
<dbReference type="Gene3D" id="3.90.550.10">
    <property type="entry name" value="Spore Coat Polysaccharide Biosynthesis Protein SpsA, Chain A"/>
    <property type="match status" value="1"/>
</dbReference>
<gene>
    <name evidence="2" type="ORF">FD145_1525</name>
</gene>
<evidence type="ECO:0000259" key="1">
    <source>
        <dbReference type="Pfam" id="PF00535"/>
    </source>
</evidence>
<dbReference type="Proteomes" id="UP000488506">
    <property type="component" value="Unassembled WGS sequence"/>
</dbReference>
<dbReference type="InterPro" id="IPR001173">
    <property type="entry name" value="Glyco_trans_2-like"/>
</dbReference>
<dbReference type="AlphaFoldDB" id="A0A833KZP2"/>
<dbReference type="GO" id="GO:0016758">
    <property type="term" value="F:hexosyltransferase activity"/>
    <property type="evidence" value="ECO:0007669"/>
    <property type="project" value="UniProtKB-ARBA"/>
</dbReference>
<dbReference type="Pfam" id="PF00535">
    <property type="entry name" value="Glycos_transf_2"/>
    <property type="match status" value="1"/>
</dbReference>
<proteinExistence type="predicted"/>
<organism evidence="2 3">
    <name type="scientific">Candidatus Saganbacteria bacterium</name>
    <dbReference type="NCBI Taxonomy" id="2575572"/>
    <lineage>
        <taxon>Bacteria</taxon>
        <taxon>Bacillati</taxon>
        <taxon>Saganbacteria</taxon>
    </lineage>
</organism>
<evidence type="ECO:0000313" key="3">
    <source>
        <dbReference type="Proteomes" id="UP000488506"/>
    </source>
</evidence>
<sequence length="326" mass="38833">MSPKVSVCIPNFNRSNYLKEAIDSVLSQTFTDFELIIVDDLSTDNSAEVVRSYSDSRIKFYVNKRNLGLVGNWNECLSKASGEYVSILHNDDRYLNNYLEEASSTLDREKDIGYFFSNCNTIDENGKVLWKQKYVGKKHFFLFTHAWDKKSFIASGREFIKEHIYDCVTFYPTIMVRRGCYNKIGGFSDKFVFGIDWYMWMKIEMLGYKVAFSDKVLVDYRRHKNRQTDLLLEAYETSMDDFKVVESILKESAEYSIFSKKEETLAKRKQIRDLLLQYFQAFWLYIKKKEFSQVKRLWQKLEKFKKEKNIRYDLRDILWALFAVKL</sequence>
<accession>A0A833KZP2</accession>
<name>A0A833KZP2_UNCSA</name>
<evidence type="ECO:0000313" key="2">
    <source>
        <dbReference type="EMBL" id="KAF0132912.1"/>
    </source>
</evidence>